<evidence type="ECO:0000313" key="2">
    <source>
        <dbReference type="EMBL" id="GAA4013193.1"/>
    </source>
</evidence>
<dbReference type="Proteomes" id="UP001500235">
    <property type="component" value="Unassembled WGS sequence"/>
</dbReference>
<proteinExistence type="predicted"/>
<name>A0ABP7SLL6_9SPHN</name>
<keyword evidence="3" id="KW-1185">Reference proteome</keyword>
<reference evidence="3" key="1">
    <citation type="journal article" date="2019" name="Int. J. Syst. Evol. Microbiol.">
        <title>The Global Catalogue of Microorganisms (GCM) 10K type strain sequencing project: providing services to taxonomists for standard genome sequencing and annotation.</title>
        <authorList>
            <consortium name="The Broad Institute Genomics Platform"/>
            <consortium name="The Broad Institute Genome Sequencing Center for Infectious Disease"/>
            <person name="Wu L."/>
            <person name="Ma J."/>
        </authorList>
    </citation>
    <scope>NUCLEOTIDE SEQUENCE [LARGE SCALE GENOMIC DNA]</scope>
    <source>
        <strain evidence="3">JCM 17563</strain>
    </source>
</reference>
<protein>
    <recommendedName>
        <fullName evidence="1">Predicted 3'-5' exonuclease PolB-like domain-containing protein</fullName>
    </recommendedName>
</protein>
<dbReference type="InterPro" id="IPR012337">
    <property type="entry name" value="RNaseH-like_sf"/>
</dbReference>
<dbReference type="EMBL" id="BAABBQ010000001">
    <property type="protein sequence ID" value="GAA4013193.1"/>
    <property type="molecule type" value="Genomic_DNA"/>
</dbReference>
<feature type="domain" description="Predicted 3'-5' exonuclease PolB-like" evidence="1">
    <location>
        <begin position="35"/>
        <end position="226"/>
    </location>
</feature>
<evidence type="ECO:0000259" key="1">
    <source>
        <dbReference type="Pfam" id="PF10108"/>
    </source>
</evidence>
<evidence type="ECO:0000313" key="3">
    <source>
        <dbReference type="Proteomes" id="UP001500235"/>
    </source>
</evidence>
<dbReference type="InterPro" id="IPR019288">
    <property type="entry name" value="3'-5'_exonuclease_PolB-like"/>
</dbReference>
<dbReference type="Pfam" id="PF10108">
    <property type="entry name" value="DNA_pol_B_exo2"/>
    <property type="match status" value="1"/>
</dbReference>
<dbReference type="RefSeq" id="WP_344706205.1">
    <property type="nucleotide sequence ID" value="NZ_BAABBQ010000001.1"/>
</dbReference>
<sequence>MTYSPPSYNWGHFVVLDLETIVPGADPEEGFPAWPRHEIVCTSMLLADRERYNEWHFDLVTVDGDSEDAIRTIDQLIGKRTVVTLGGRNFDAPVLGMAAMRCQVFDCDNIARFWSSPRFGAAHADLVELFGNYGAVRGGCSMKELSRALDVSAKVNCDGGDVATMMAAGEIEKVRRYCEQDCASTLHLWAHWAAMRQGDPAYYATLLYQFDEYVWAAEHNHLADFTHLPRRDELCRRSAQAVAKAGAEAVEIREHLNWVDPQRCARIVEPAFEDYDG</sequence>
<dbReference type="SUPFAM" id="SSF53098">
    <property type="entry name" value="Ribonuclease H-like"/>
    <property type="match status" value="1"/>
</dbReference>
<gene>
    <name evidence="2" type="ORF">GCM10022280_09180</name>
</gene>
<accession>A0ABP7SLL6</accession>
<comment type="caution">
    <text evidence="2">The sequence shown here is derived from an EMBL/GenBank/DDBJ whole genome shotgun (WGS) entry which is preliminary data.</text>
</comment>
<organism evidence="2 3">
    <name type="scientific">Sphingomonas swuensis</name>
    <dbReference type="NCBI Taxonomy" id="977800"/>
    <lineage>
        <taxon>Bacteria</taxon>
        <taxon>Pseudomonadati</taxon>
        <taxon>Pseudomonadota</taxon>
        <taxon>Alphaproteobacteria</taxon>
        <taxon>Sphingomonadales</taxon>
        <taxon>Sphingomonadaceae</taxon>
        <taxon>Sphingomonas</taxon>
    </lineage>
</organism>